<dbReference type="Ensembl" id="ENSCSAVT00000015019.1">
    <property type="protein sequence ID" value="ENSCSAVP00000014846.1"/>
    <property type="gene ID" value="ENSCSAVG00000008689.1"/>
</dbReference>
<reference evidence="1" key="3">
    <citation type="submission" date="2025-09" db="UniProtKB">
        <authorList>
            <consortium name="Ensembl"/>
        </authorList>
    </citation>
    <scope>IDENTIFICATION</scope>
</reference>
<protein>
    <submittedName>
        <fullName evidence="1">Uncharacterized protein</fullName>
    </submittedName>
</protein>
<dbReference type="AlphaFoldDB" id="H2ZB81"/>
<organism evidence="1 2">
    <name type="scientific">Ciona savignyi</name>
    <name type="common">Pacific transparent sea squirt</name>
    <dbReference type="NCBI Taxonomy" id="51511"/>
    <lineage>
        <taxon>Eukaryota</taxon>
        <taxon>Metazoa</taxon>
        <taxon>Chordata</taxon>
        <taxon>Tunicata</taxon>
        <taxon>Ascidiacea</taxon>
        <taxon>Phlebobranchia</taxon>
        <taxon>Cionidae</taxon>
        <taxon>Ciona</taxon>
    </lineage>
</organism>
<proteinExistence type="predicted"/>
<reference evidence="1" key="2">
    <citation type="submission" date="2025-08" db="UniProtKB">
        <authorList>
            <consortium name="Ensembl"/>
        </authorList>
    </citation>
    <scope>IDENTIFICATION</scope>
</reference>
<dbReference type="HOGENOM" id="CLU_1890408_0_0_1"/>
<name>H2ZB81_CIOSA</name>
<accession>H2ZB81</accession>
<dbReference type="Proteomes" id="UP000007875">
    <property type="component" value="Unassembled WGS sequence"/>
</dbReference>
<reference evidence="2" key="1">
    <citation type="submission" date="2003-08" db="EMBL/GenBank/DDBJ databases">
        <authorList>
            <person name="Birren B."/>
            <person name="Nusbaum C."/>
            <person name="Abebe A."/>
            <person name="Abouelleil A."/>
            <person name="Adekoya E."/>
            <person name="Ait-zahra M."/>
            <person name="Allen N."/>
            <person name="Allen T."/>
            <person name="An P."/>
            <person name="Anderson M."/>
            <person name="Anderson S."/>
            <person name="Arachchi H."/>
            <person name="Armbruster J."/>
            <person name="Bachantsang P."/>
            <person name="Baldwin J."/>
            <person name="Barry A."/>
            <person name="Bayul T."/>
            <person name="Blitshsteyn B."/>
            <person name="Bloom T."/>
            <person name="Blye J."/>
            <person name="Boguslavskiy L."/>
            <person name="Borowsky M."/>
            <person name="Boukhgalter B."/>
            <person name="Brunache A."/>
            <person name="Butler J."/>
            <person name="Calixte N."/>
            <person name="Calvo S."/>
            <person name="Camarata J."/>
            <person name="Campo K."/>
            <person name="Chang J."/>
            <person name="Cheshatsang Y."/>
            <person name="Citroen M."/>
            <person name="Collymore A."/>
            <person name="Considine T."/>
            <person name="Cook A."/>
            <person name="Cooke P."/>
            <person name="Corum B."/>
            <person name="Cuomo C."/>
            <person name="David R."/>
            <person name="Dawoe T."/>
            <person name="Degray S."/>
            <person name="Dodge S."/>
            <person name="Dooley K."/>
            <person name="Dorje P."/>
            <person name="Dorjee K."/>
            <person name="Dorris L."/>
            <person name="Duffey N."/>
            <person name="Dupes A."/>
            <person name="Elkins T."/>
            <person name="Engels R."/>
            <person name="Erickson J."/>
            <person name="Farina A."/>
            <person name="Faro S."/>
            <person name="Ferreira P."/>
            <person name="Fischer H."/>
            <person name="Fitzgerald M."/>
            <person name="Foley K."/>
            <person name="Gage D."/>
            <person name="Galagan J."/>
            <person name="Gearin G."/>
            <person name="Gnerre S."/>
            <person name="Gnirke A."/>
            <person name="Goyette A."/>
            <person name="Graham J."/>
            <person name="Grandbois E."/>
            <person name="Gyaltsen K."/>
            <person name="Hafez N."/>
            <person name="Hagopian D."/>
            <person name="Hagos B."/>
            <person name="Hall J."/>
            <person name="Hatcher B."/>
            <person name="Heller A."/>
            <person name="Higgins H."/>
            <person name="Honan T."/>
            <person name="Horn A."/>
            <person name="Houde N."/>
            <person name="Hughes L."/>
            <person name="Hulme W."/>
            <person name="Husby E."/>
            <person name="Iliev I."/>
            <person name="Jaffe D."/>
            <person name="Jones C."/>
            <person name="Kamal M."/>
            <person name="Kamat A."/>
            <person name="Kamvysselis M."/>
            <person name="Karlsson E."/>
            <person name="Kells C."/>
            <person name="Kieu A."/>
            <person name="Kisner P."/>
            <person name="Kodira C."/>
            <person name="Kulbokas E."/>
            <person name="Labutti K."/>
            <person name="Lama D."/>
            <person name="Landers T."/>
            <person name="Leger J."/>
            <person name="Levine S."/>
            <person name="Lewis D."/>
            <person name="Lewis T."/>
            <person name="Lindblad-toh K."/>
            <person name="Liu X."/>
            <person name="Lokyitsang T."/>
            <person name="Lokyitsang Y."/>
            <person name="Lucien O."/>
            <person name="Lui A."/>
            <person name="Ma L.J."/>
            <person name="Mabbitt R."/>
            <person name="Macdonald J."/>
            <person name="Maclean C."/>
            <person name="Major J."/>
            <person name="Manning J."/>
            <person name="Marabella R."/>
            <person name="Maru K."/>
            <person name="Matthews C."/>
            <person name="Mauceli E."/>
            <person name="Mccarthy M."/>
            <person name="Mcdonough S."/>
            <person name="Mcghee T."/>
            <person name="Meldrim J."/>
            <person name="Meneus L."/>
            <person name="Mesirov J."/>
            <person name="Mihalev A."/>
            <person name="Mihova T."/>
            <person name="Mikkelsen T."/>
            <person name="Mlenga V."/>
            <person name="Moru K."/>
            <person name="Mozes J."/>
            <person name="Mulrain L."/>
            <person name="Munson G."/>
            <person name="Naylor J."/>
            <person name="Newes C."/>
            <person name="Nguyen C."/>
            <person name="Nguyen N."/>
            <person name="Nguyen T."/>
            <person name="Nicol R."/>
            <person name="Nielsen C."/>
            <person name="Nizzari M."/>
            <person name="Norbu C."/>
            <person name="Norbu N."/>
            <person name="O'donnell P."/>
            <person name="Okoawo O."/>
            <person name="O'leary S."/>
            <person name="Omotosho B."/>
            <person name="O'neill K."/>
            <person name="Osman S."/>
            <person name="Parker S."/>
            <person name="Perrin D."/>
            <person name="Phunkhang P."/>
            <person name="Piqani B."/>
            <person name="Purcell S."/>
            <person name="Rachupka T."/>
            <person name="Ramasamy U."/>
            <person name="Rameau R."/>
            <person name="Ray V."/>
            <person name="Raymond C."/>
            <person name="Retta R."/>
            <person name="Richardson S."/>
            <person name="Rise C."/>
            <person name="Rodriguez J."/>
            <person name="Rogers J."/>
            <person name="Rogov P."/>
            <person name="Rutman M."/>
            <person name="Schupbach R."/>
            <person name="Seaman C."/>
            <person name="Settipalli S."/>
            <person name="Sharpe T."/>
            <person name="Sheridan J."/>
            <person name="Sherpa N."/>
            <person name="Shi J."/>
            <person name="Smirnov S."/>
            <person name="Smith C."/>
            <person name="Sougnez C."/>
            <person name="Spencer B."/>
            <person name="Stalker J."/>
            <person name="Stange-thomann N."/>
            <person name="Stavropoulos S."/>
            <person name="Stetson K."/>
            <person name="Stone C."/>
            <person name="Stone S."/>
            <person name="Stubbs M."/>
            <person name="Talamas J."/>
            <person name="Tchuinga P."/>
            <person name="Tenzing P."/>
            <person name="Tesfaye S."/>
            <person name="Theodore J."/>
            <person name="Thoulutsang Y."/>
            <person name="Topham K."/>
            <person name="Towey S."/>
            <person name="Tsamla T."/>
            <person name="Tsomo N."/>
            <person name="Vallee D."/>
            <person name="Vassiliev H."/>
            <person name="Venkataraman V."/>
            <person name="Vinson J."/>
            <person name="Vo A."/>
            <person name="Wade C."/>
            <person name="Wang S."/>
            <person name="Wangchuk T."/>
            <person name="Wangdi T."/>
            <person name="Whittaker C."/>
            <person name="Wilkinson J."/>
            <person name="Wu Y."/>
            <person name="Wyman D."/>
            <person name="Yadav S."/>
            <person name="Yang S."/>
            <person name="Yang X."/>
            <person name="Yeager S."/>
            <person name="Yee E."/>
            <person name="Young G."/>
            <person name="Zainoun J."/>
            <person name="Zembeck L."/>
            <person name="Zimmer A."/>
            <person name="Zody M."/>
            <person name="Lander E."/>
        </authorList>
    </citation>
    <scope>NUCLEOTIDE SEQUENCE [LARGE SCALE GENOMIC DNA]</scope>
</reference>
<evidence type="ECO:0000313" key="1">
    <source>
        <dbReference type="Ensembl" id="ENSCSAVP00000014846.1"/>
    </source>
</evidence>
<dbReference type="InParanoid" id="H2ZB81"/>
<evidence type="ECO:0000313" key="2">
    <source>
        <dbReference type="Proteomes" id="UP000007875"/>
    </source>
</evidence>
<sequence>SDTKVVNFLEETEQGPTYLLPLRQFRLTCRNDFQRKHGKCSKPTKPHTPLPHLSRVFALNTLHCHQLYHRFHTFHHHGQYKLFLHSLDLVPFLQTDLCCTNWIISLCEAALVSAHASRVVKFYESYFCLNTVDSV</sequence>
<keyword evidence="2" id="KW-1185">Reference proteome</keyword>